<name>T0GCV6_9LEPT</name>
<reference evidence="1" key="1">
    <citation type="submission" date="2013-05" db="EMBL/GenBank/DDBJ databases">
        <authorList>
            <person name="Harkins D.M."/>
            <person name="Durkin A.S."/>
            <person name="Brinkac L.M."/>
            <person name="Haft D.H."/>
            <person name="Selengut J.D."/>
            <person name="Sanka R."/>
            <person name="DePew J."/>
            <person name="Purushe J."/>
            <person name="Hartskeerl R.A."/>
            <person name="Ahmed A."/>
            <person name="van der Linden H."/>
            <person name="Goris M.G.A."/>
            <person name="Vinetz J.M."/>
            <person name="Sutton G.G."/>
            <person name="Nierman W.C."/>
            <person name="Fouts D.E."/>
        </authorList>
    </citation>
    <scope>NUCLEOTIDE SEQUENCE [LARGE SCALE GENOMIC DNA]</scope>
    <source>
        <strain evidence="1">5399</strain>
    </source>
</reference>
<keyword evidence="2" id="KW-1185">Reference proteome</keyword>
<gene>
    <name evidence="1" type="ORF">LEP1GSC050_2798</name>
</gene>
<proteinExistence type="predicted"/>
<dbReference type="EMBL" id="AHMO02000008">
    <property type="protein sequence ID" value="EQA44624.1"/>
    <property type="molecule type" value="Genomic_DNA"/>
</dbReference>
<evidence type="ECO:0000313" key="2">
    <source>
        <dbReference type="Proteomes" id="UP000015454"/>
    </source>
</evidence>
<organism evidence="1 2">
    <name type="scientific">Leptospira broomii serovar Hurstbridge str. 5399</name>
    <dbReference type="NCBI Taxonomy" id="1049789"/>
    <lineage>
        <taxon>Bacteria</taxon>
        <taxon>Pseudomonadati</taxon>
        <taxon>Spirochaetota</taxon>
        <taxon>Spirochaetia</taxon>
        <taxon>Leptospirales</taxon>
        <taxon>Leptospiraceae</taxon>
        <taxon>Leptospira</taxon>
    </lineage>
</organism>
<evidence type="ECO:0000313" key="1">
    <source>
        <dbReference type="EMBL" id="EQA44624.1"/>
    </source>
</evidence>
<comment type="caution">
    <text evidence="1">The sequence shown here is derived from an EMBL/GenBank/DDBJ whole genome shotgun (WGS) entry which is preliminary data.</text>
</comment>
<dbReference type="Proteomes" id="UP000015454">
    <property type="component" value="Unassembled WGS sequence"/>
</dbReference>
<sequence length="62" mass="7569">MKSCPKCESLESVEKIQYFSSEWKRWIYKVRCDECKIETKECYSLKESIDTWNRDEVEYSTV</sequence>
<dbReference type="AlphaFoldDB" id="T0GCV6"/>
<dbReference type="STRING" id="1049789.LEP1GSC050_2798"/>
<accession>T0GCV6</accession>
<protein>
    <submittedName>
        <fullName evidence="1">Restriction alleviation protein Lar</fullName>
    </submittedName>
</protein>